<comment type="subcellular location">
    <subcellularLocation>
        <location evidence="1">Membrane</location>
        <topology evidence="1">Multi-pass membrane protein</topology>
    </subcellularLocation>
</comment>
<dbReference type="HOGENOM" id="CLU_065200_1_2_2"/>
<dbReference type="InterPro" id="IPR052527">
    <property type="entry name" value="Metal_cation-efflux_comp"/>
</dbReference>
<keyword evidence="4 5" id="KW-0472">Membrane</keyword>
<dbReference type="GeneID" id="25419471"/>
<accession>A0A0E3SFQ2</accession>
<feature type="transmembrane region" description="Helical" evidence="5">
    <location>
        <begin position="12"/>
        <end position="31"/>
    </location>
</feature>
<evidence type="ECO:0000313" key="6">
    <source>
        <dbReference type="EMBL" id="AKB79951.1"/>
    </source>
</evidence>
<dbReference type="PANTHER" id="PTHR43847:SF1">
    <property type="entry name" value="BLL3993 PROTEIN"/>
    <property type="match status" value="1"/>
</dbReference>
<dbReference type="EMBL" id="CP009516">
    <property type="protein sequence ID" value="AKB79951.1"/>
    <property type="molecule type" value="Genomic_DNA"/>
</dbReference>
<dbReference type="STRING" id="1434110.MSHOH_3468"/>
<evidence type="ECO:0000256" key="2">
    <source>
        <dbReference type="ARBA" id="ARBA00022692"/>
    </source>
</evidence>
<sequence length="219" mass="25797">MVKLKNKNEDRISWIISIFMLLLAVETWIILDRNWNSFYHLPVYVYAGVLIFYLRAEKFAYRGSDLSGVQSSKWTRNMLLFFWWLLLIVPVLEYSFFPRYSFAVTAAGTVLTVSGTVLRAWGIWTLGEYFSAHIEIRDNHELIESGPYRFIRHPAYAGNLLQAAGIPLILNAYYSLGISTLLIFLFLYRLKLEEEVLVRKVKGYREYTKRTYRLIPKVW</sequence>
<keyword evidence="2 5" id="KW-0812">Transmembrane</keyword>
<dbReference type="KEGG" id="mhor:MSHOH_3468"/>
<evidence type="ECO:0000313" key="7">
    <source>
        <dbReference type="Proteomes" id="UP000033101"/>
    </source>
</evidence>
<dbReference type="AlphaFoldDB" id="A0A0E3SFQ2"/>
<keyword evidence="3 5" id="KW-1133">Transmembrane helix</keyword>
<dbReference type="PANTHER" id="PTHR43847">
    <property type="entry name" value="BLL3993 PROTEIN"/>
    <property type="match status" value="1"/>
</dbReference>
<dbReference type="PATRIC" id="fig|1434110.4.peg.4450"/>
<name>A0A0E3SFQ2_9EURY</name>
<evidence type="ECO:0008006" key="8">
    <source>
        <dbReference type="Google" id="ProtNLM"/>
    </source>
</evidence>
<keyword evidence="7" id="KW-1185">Reference proteome</keyword>
<proteinExistence type="predicted"/>
<organism evidence="6 7">
    <name type="scientific">Methanosarcina horonobensis HB-1 = JCM 15518</name>
    <dbReference type="NCBI Taxonomy" id="1434110"/>
    <lineage>
        <taxon>Archaea</taxon>
        <taxon>Methanobacteriati</taxon>
        <taxon>Methanobacteriota</taxon>
        <taxon>Stenosarchaea group</taxon>
        <taxon>Methanomicrobia</taxon>
        <taxon>Methanosarcinales</taxon>
        <taxon>Methanosarcinaceae</taxon>
        <taxon>Methanosarcina</taxon>
    </lineage>
</organism>
<evidence type="ECO:0000256" key="5">
    <source>
        <dbReference type="SAM" id="Phobius"/>
    </source>
</evidence>
<reference evidence="6 7" key="1">
    <citation type="submission" date="2014-07" db="EMBL/GenBank/DDBJ databases">
        <title>Methanogenic archaea and the global carbon cycle.</title>
        <authorList>
            <person name="Henriksen J.R."/>
            <person name="Luke J."/>
            <person name="Reinhart S."/>
            <person name="Benedict M.N."/>
            <person name="Youngblut N.D."/>
            <person name="Metcalf M.E."/>
            <person name="Whitaker R.J."/>
            <person name="Metcalf W.W."/>
        </authorList>
    </citation>
    <scope>NUCLEOTIDE SEQUENCE [LARGE SCALE GENOMIC DNA]</scope>
    <source>
        <strain evidence="6 7">HB-1</strain>
    </source>
</reference>
<evidence type="ECO:0000256" key="1">
    <source>
        <dbReference type="ARBA" id="ARBA00004141"/>
    </source>
</evidence>
<dbReference type="Gene3D" id="1.20.120.1630">
    <property type="match status" value="1"/>
</dbReference>
<feature type="transmembrane region" description="Helical" evidence="5">
    <location>
        <begin position="77"/>
        <end position="97"/>
    </location>
</feature>
<evidence type="ECO:0000256" key="4">
    <source>
        <dbReference type="ARBA" id="ARBA00023136"/>
    </source>
</evidence>
<dbReference type="InterPro" id="IPR007269">
    <property type="entry name" value="ICMT_MeTrfase"/>
</dbReference>
<feature type="transmembrane region" description="Helical" evidence="5">
    <location>
        <begin position="172"/>
        <end position="190"/>
    </location>
</feature>
<dbReference type="Pfam" id="PF04140">
    <property type="entry name" value="ICMT"/>
    <property type="match status" value="1"/>
</dbReference>
<dbReference type="OrthoDB" id="148346at2157"/>
<dbReference type="GO" id="GO:0016020">
    <property type="term" value="C:membrane"/>
    <property type="evidence" value="ECO:0007669"/>
    <property type="project" value="UniProtKB-SubCell"/>
</dbReference>
<feature type="transmembrane region" description="Helical" evidence="5">
    <location>
        <begin position="37"/>
        <end position="56"/>
    </location>
</feature>
<dbReference type="RefSeq" id="WP_082089419.1">
    <property type="nucleotide sequence ID" value="NZ_CP009516.1"/>
</dbReference>
<gene>
    <name evidence="6" type="ORF">MSHOH_3468</name>
</gene>
<evidence type="ECO:0000256" key="3">
    <source>
        <dbReference type="ARBA" id="ARBA00022989"/>
    </source>
</evidence>
<protein>
    <recommendedName>
        <fullName evidence="8">Steroid 5-alpha reductase C-terminal domain-containing protein</fullName>
    </recommendedName>
</protein>
<dbReference type="Proteomes" id="UP000033101">
    <property type="component" value="Chromosome"/>
</dbReference>
<dbReference type="GO" id="GO:0004671">
    <property type="term" value="F:protein C-terminal S-isoprenylcysteine carboxyl O-methyltransferase activity"/>
    <property type="evidence" value="ECO:0007669"/>
    <property type="project" value="InterPro"/>
</dbReference>